<keyword evidence="5" id="KW-1185">Reference proteome</keyword>
<evidence type="ECO:0000313" key="4">
    <source>
        <dbReference type="EMBL" id="MBU2760126.1"/>
    </source>
</evidence>
<dbReference type="Proteomes" id="UP000755654">
    <property type="component" value="Unassembled WGS sequence"/>
</dbReference>
<reference evidence="4 5" key="1">
    <citation type="journal article" date="2021" name="ISME J.">
        <title>Genomic evolution of the class Acidithiobacillia: deep-branching Proteobacteria living in extreme acidic conditions.</title>
        <authorList>
            <person name="Moya-Beltran A."/>
            <person name="Beard S."/>
            <person name="Rojas-Villalobos C."/>
            <person name="Issotta F."/>
            <person name="Gallardo Y."/>
            <person name="Ulloa R."/>
            <person name="Giaveno A."/>
            <person name="Degli Esposti M."/>
            <person name="Johnson D.B."/>
            <person name="Quatrini R."/>
        </authorList>
    </citation>
    <scope>NUCLEOTIDE SEQUENCE [LARGE SCALE GENOMIC DNA]</scope>
    <source>
        <strain evidence="4 5">RW2</strain>
    </source>
</reference>
<keyword evidence="1 2" id="KW-0238">DNA-binding</keyword>
<comment type="caution">
    <text evidence="4">The sequence shown here is derived from an EMBL/GenBank/DDBJ whole genome shotgun (WGS) entry which is preliminary data.</text>
</comment>
<name>A0ABS5ZYY5_9PROT</name>
<dbReference type="PIRSF" id="PIRSF002070">
    <property type="entry name" value="SSB"/>
    <property type="match status" value="1"/>
</dbReference>
<dbReference type="PROSITE" id="PS50935">
    <property type="entry name" value="SSB"/>
    <property type="match status" value="1"/>
</dbReference>
<evidence type="ECO:0000313" key="5">
    <source>
        <dbReference type="Proteomes" id="UP000755654"/>
    </source>
</evidence>
<dbReference type="InterPro" id="IPR000424">
    <property type="entry name" value="Primosome_PriB/ssb"/>
</dbReference>
<dbReference type="RefSeq" id="WP_215883769.1">
    <property type="nucleotide sequence ID" value="NZ_JAAOMP010000089.1"/>
</dbReference>
<dbReference type="InterPro" id="IPR012340">
    <property type="entry name" value="NA-bd_OB-fold"/>
</dbReference>
<dbReference type="GO" id="GO:0003677">
    <property type="term" value="F:DNA binding"/>
    <property type="evidence" value="ECO:0007669"/>
    <property type="project" value="UniProtKB-KW"/>
</dbReference>
<dbReference type="EMBL" id="JAAOMP010000089">
    <property type="protein sequence ID" value="MBU2760126.1"/>
    <property type="molecule type" value="Genomic_DNA"/>
</dbReference>
<dbReference type="NCBIfam" id="TIGR00621">
    <property type="entry name" value="ssb"/>
    <property type="match status" value="1"/>
</dbReference>
<dbReference type="PANTHER" id="PTHR10302">
    <property type="entry name" value="SINGLE-STRANDED DNA-BINDING PROTEIN"/>
    <property type="match status" value="1"/>
</dbReference>
<sequence>MSGVNKAIVLGYLGKDPEVRYQPDGNAVANFSIATSESFKDREGNKKERTEWHRITLWGRLAEIAGQYLRKGSMAYVEGKIQTRKWQDKNGEERYTTEIVGNRLQLIGGKH</sequence>
<accession>A0ABS5ZYY5</accession>
<dbReference type="SUPFAM" id="SSF50249">
    <property type="entry name" value="Nucleic acid-binding proteins"/>
    <property type="match status" value="1"/>
</dbReference>
<proteinExistence type="inferred from homology"/>
<organism evidence="4 5">
    <name type="scientific">Acidithiobacillus sulfurivorans</name>
    <dbReference type="NCBI Taxonomy" id="1958756"/>
    <lineage>
        <taxon>Bacteria</taxon>
        <taxon>Pseudomonadati</taxon>
        <taxon>Pseudomonadota</taxon>
        <taxon>Acidithiobacillia</taxon>
        <taxon>Acidithiobacillales</taxon>
        <taxon>Acidithiobacillaceae</taxon>
        <taxon>Acidithiobacillus</taxon>
    </lineage>
</organism>
<feature type="non-terminal residue" evidence="4">
    <location>
        <position position="111"/>
    </location>
</feature>
<dbReference type="Pfam" id="PF00436">
    <property type="entry name" value="SSB"/>
    <property type="match status" value="1"/>
</dbReference>
<evidence type="ECO:0000256" key="2">
    <source>
        <dbReference type="PROSITE-ProRule" id="PRU00252"/>
    </source>
</evidence>
<dbReference type="PANTHER" id="PTHR10302:SF27">
    <property type="entry name" value="SINGLE-STRANDED DNA-BINDING PROTEIN"/>
    <property type="match status" value="1"/>
</dbReference>
<gene>
    <name evidence="4" type="primary">ssb</name>
    <name evidence="4" type="ORF">HAP95_08170</name>
</gene>
<dbReference type="CDD" id="cd04496">
    <property type="entry name" value="SSB_OBF"/>
    <property type="match status" value="1"/>
</dbReference>
<evidence type="ECO:0000256" key="1">
    <source>
        <dbReference type="ARBA" id="ARBA00023125"/>
    </source>
</evidence>
<dbReference type="Gene3D" id="2.40.50.140">
    <property type="entry name" value="Nucleic acid-binding proteins"/>
    <property type="match status" value="1"/>
</dbReference>
<dbReference type="HAMAP" id="MF_00984">
    <property type="entry name" value="SSB"/>
    <property type="match status" value="1"/>
</dbReference>
<dbReference type="InterPro" id="IPR011344">
    <property type="entry name" value="ssDNA-bd"/>
</dbReference>
<evidence type="ECO:0000256" key="3">
    <source>
        <dbReference type="RuleBase" id="RU000524"/>
    </source>
</evidence>
<protein>
    <recommendedName>
        <fullName evidence="3">Single-stranded DNA-binding protein</fullName>
    </recommendedName>
</protein>